<dbReference type="Proteomes" id="UP000540556">
    <property type="component" value="Unassembled WGS sequence"/>
</dbReference>
<dbReference type="EMBL" id="JABEQK010000016">
    <property type="protein sequence ID" value="MBB2206457.1"/>
    <property type="molecule type" value="Genomic_DNA"/>
</dbReference>
<reference evidence="1 2" key="1">
    <citation type="submission" date="2020-04" db="EMBL/GenBank/DDBJ databases">
        <title>Description of novel Gluconacetobacter.</title>
        <authorList>
            <person name="Sombolestani A."/>
        </authorList>
    </citation>
    <scope>NUCLEOTIDE SEQUENCE [LARGE SCALE GENOMIC DNA]</scope>
    <source>
        <strain evidence="1 2">LMG 27800</strain>
    </source>
</reference>
<sequence length="100" mass="11484">MLADYLGDDEKGRGYIALMRRAADHGIYDRIVRWGTSPRPEATTVAVVRMLLPSTDRMQMANILGMSLESLEERLALVLPRGVRDYARTLSCRLPHWHRF</sequence>
<evidence type="ECO:0000313" key="1">
    <source>
        <dbReference type="EMBL" id="MBB2206457.1"/>
    </source>
</evidence>
<proteinExistence type="predicted"/>
<organism evidence="1 2">
    <name type="scientific">Gluconacetobacter takamatsuzukensis</name>
    <dbReference type="NCBI Taxonomy" id="1286190"/>
    <lineage>
        <taxon>Bacteria</taxon>
        <taxon>Pseudomonadati</taxon>
        <taxon>Pseudomonadota</taxon>
        <taxon>Alphaproteobacteria</taxon>
        <taxon>Acetobacterales</taxon>
        <taxon>Acetobacteraceae</taxon>
        <taxon>Gluconacetobacter</taxon>
    </lineage>
</organism>
<comment type="caution">
    <text evidence="1">The sequence shown here is derived from an EMBL/GenBank/DDBJ whole genome shotgun (WGS) entry which is preliminary data.</text>
</comment>
<protein>
    <submittedName>
        <fullName evidence="1">Uncharacterized protein</fullName>
    </submittedName>
</protein>
<accession>A0A7W4KGB5</accession>
<evidence type="ECO:0000313" key="2">
    <source>
        <dbReference type="Proteomes" id="UP000540556"/>
    </source>
</evidence>
<gene>
    <name evidence="1" type="ORF">HLH27_15775</name>
</gene>
<keyword evidence="2" id="KW-1185">Reference proteome</keyword>
<name>A0A7W4KGB5_9PROT</name>
<dbReference type="AlphaFoldDB" id="A0A7W4KGB5"/>